<sequence length="49" mass="5608">MIQTKTGRRPYSTPTLELGRRPRVVERGIDPVSCDYGSDPDFPRKKMSL</sequence>
<evidence type="ECO:0000313" key="2">
    <source>
        <dbReference type="EMBL" id="JAD79384.1"/>
    </source>
</evidence>
<accession>A0A0A9CSR4</accession>
<organism evidence="2">
    <name type="scientific">Arundo donax</name>
    <name type="common">Giant reed</name>
    <name type="synonym">Donax arundinaceus</name>
    <dbReference type="NCBI Taxonomy" id="35708"/>
    <lineage>
        <taxon>Eukaryota</taxon>
        <taxon>Viridiplantae</taxon>
        <taxon>Streptophyta</taxon>
        <taxon>Embryophyta</taxon>
        <taxon>Tracheophyta</taxon>
        <taxon>Spermatophyta</taxon>
        <taxon>Magnoliopsida</taxon>
        <taxon>Liliopsida</taxon>
        <taxon>Poales</taxon>
        <taxon>Poaceae</taxon>
        <taxon>PACMAD clade</taxon>
        <taxon>Arundinoideae</taxon>
        <taxon>Arundineae</taxon>
        <taxon>Arundo</taxon>
    </lineage>
</organism>
<evidence type="ECO:0000256" key="1">
    <source>
        <dbReference type="SAM" id="MobiDB-lite"/>
    </source>
</evidence>
<protein>
    <submittedName>
        <fullName evidence="2">Uncharacterized protein</fullName>
    </submittedName>
</protein>
<name>A0A0A9CSR4_ARUDO</name>
<feature type="region of interest" description="Disordered" evidence="1">
    <location>
        <begin position="1"/>
        <end position="49"/>
    </location>
</feature>
<reference evidence="2" key="1">
    <citation type="submission" date="2014-09" db="EMBL/GenBank/DDBJ databases">
        <authorList>
            <person name="Magalhaes I.L.F."/>
            <person name="Oliveira U."/>
            <person name="Santos F.R."/>
            <person name="Vidigal T.H.D.A."/>
            <person name="Brescovit A.D."/>
            <person name="Santos A.J."/>
        </authorList>
    </citation>
    <scope>NUCLEOTIDE SEQUENCE</scope>
    <source>
        <tissue evidence="2">Shoot tissue taken approximately 20 cm above the soil surface</tissue>
    </source>
</reference>
<dbReference type="EMBL" id="GBRH01218511">
    <property type="protein sequence ID" value="JAD79384.1"/>
    <property type="molecule type" value="Transcribed_RNA"/>
</dbReference>
<reference evidence="2" key="2">
    <citation type="journal article" date="2015" name="Data Brief">
        <title>Shoot transcriptome of the giant reed, Arundo donax.</title>
        <authorList>
            <person name="Barrero R.A."/>
            <person name="Guerrero F.D."/>
            <person name="Moolhuijzen P."/>
            <person name="Goolsby J.A."/>
            <person name="Tidwell J."/>
            <person name="Bellgard S.E."/>
            <person name="Bellgard M.I."/>
        </authorList>
    </citation>
    <scope>NUCLEOTIDE SEQUENCE</scope>
    <source>
        <tissue evidence="2">Shoot tissue taken approximately 20 cm above the soil surface</tissue>
    </source>
</reference>
<feature type="compositionally biased region" description="Basic and acidic residues" evidence="1">
    <location>
        <begin position="18"/>
        <end position="29"/>
    </location>
</feature>
<proteinExistence type="predicted"/>
<dbReference type="AlphaFoldDB" id="A0A0A9CSR4"/>